<comment type="caution">
    <text evidence="1">The sequence shown here is derived from an EMBL/GenBank/DDBJ whole genome shotgun (WGS) entry which is preliminary data.</text>
</comment>
<keyword evidence="2" id="KW-1185">Reference proteome</keyword>
<sequence length="133" mass="14889">MDKFDTQKWRYNNNNNNNNVTLTLFLTSSLTVLLHHNSRAHSSSRFSDGVVVGGKAIGRLIILRATTLDSGNRYNLYNLMVRTIEDSGELAVLVLEDFDQLVVQLVVVEGFNLWGSKEFRPMGVGSGAHFLQC</sequence>
<accession>A0A8S0QSN5</accession>
<dbReference type="Gramene" id="OE9A106385T1">
    <property type="protein sequence ID" value="OE9A106385C1"/>
    <property type="gene ID" value="OE9A106385"/>
</dbReference>
<name>A0A8S0QSN5_OLEEU</name>
<dbReference type="EMBL" id="CACTIH010001918">
    <property type="protein sequence ID" value="CAA2968688.1"/>
    <property type="molecule type" value="Genomic_DNA"/>
</dbReference>
<evidence type="ECO:0000313" key="1">
    <source>
        <dbReference type="EMBL" id="CAA2968688.1"/>
    </source>
</evidence>
<dbReference type="AlphaFoldDB" id="A0A8S0QSN5"/>
<proteinExistence type="predicted"/>
<dbReference type="Proteomes" id="UP000594638">
    <property type="component" value="Unassembled WGS sequence"/>
</dbReference>
<evidence type="ECO:0000313" key="2">
    <source>
        <dbReference type="Proteomes" id="UP000594638"/>
    </source>
</evidence>
<gene>
    <name evidence="1" type="ORF">OLEA9_A106385</name>
</gene>
<organism evidence="1 2">
    <name type="scientific">Olea europaea subsp. europaea</name>
    <dbReference type="NCBI Taxonomy" id="158383"/>
    <lineage>
        <taxon>Eukaryota</taxon>
        <taxon>Viridiplantae</taxon>
        <taxon>Streptophyta</taxon>
        <taxon>Embryophyta</taxon>
        <taxon>Tracheophyta</taxon>
        <taxon>Spermatophyta</taxon>
        <taxon>Magnoliopsida</taxon>
        <taxon>eudicotyledons</taxon>
        <taxon>Gunneridae</taxon>
        <taxon>Pentapetalae</taxon>
        <taxon>asterids</taxon>
        <taxon>lamiids</taxon>
        <taxon>Lamiales</taxon>
        <taxon>Oleaceae</taxon>
        <taxon>Oleeae</taxon>
        <taxon>Olea</taxon>
    </lineage>
</organism>
<reference evidence="1 2" key="1">
    <citation type="submission" date="2019-12" db="EMBL/GenBank/DDBJ databases">
        <authorList>
            <person name="Alioto T."/>
            <person name="Alioto T."/>
            <person name="Gomez Garrido J."/>
        </authorList>
    </citation>
    <scope>NUCLEOTIDE SEQUENCE [LARGE SCALE GENOMIC DNA]</scope>
</reference>
<protein>
    <submittedName>
        <fullName evidence="1">Uncharacterized protein</fullName>
    </submittedName>
</protein>